<evidence type="ECO:0000313" key="1">
    <source>
        <dbReference type="EMBL" id="KTD13278.1"/>
    </source>
</evidence>
<comment type="caution">
    <text evidence="1">The sequence shown here is derived from an EMBL/GenBank/DDBJ whole genome shotgun (WGS) entry which is preliminary data.</text>
</comment>
<dbReference type="InterPro" id="IPR014519">
    <property type="entry name" value="UCP024492"/>
</dbReference>
<dbReference type="PANTHER" id="PTHR39337:SF1">
    <property type="entry name" value="BLR5642 PROTEIN"/>
    <property type="match status" value="1"/>
</dbReference>
<dbReference type="InterPro" id="IPR007438">
    <property type="entry name" value="DUF488"/>
</dbReference>
<dbReference type="Proteomes" id="UP000054715">
    <property type="component" value="Unassembled WGS sequence"/>
</dbReference>
<dbReference type="EMBL" id="LNYG01000001">
    <property type="protein sequence ID" value="KTD13278.1"/>
    <property type="molecule type" value="Genomic_DNA"/>
</dbReference>
<dbReference type="OrthoDB" id="9789109at2"/>
<organism evidence="1 2">
    <name type="scientific">Legionella jamestowniensis</name>
    <dbReference type="NCBI Taxonomy" id="455"/>
    <lineage>
        <taxon>Bacteria</taxon>
        <taxon>Pseudomonadati</taxon>
        <taxon>Pseudomonadota</taxon>
        <taxon>Gammaproteobacteria</taxon>
        <taxon>Legionellales</taxon>
        <taxon>Legionellaceae</taxon>
        <taxon>Legionella</taxon>
    </lineage>
</organism>
<reference evidence="1 2" key="1">
    <citation type="submission" date="2015-11" db="EMBL/GenBank/DDBJ databases">
        <title>Genomic analysis of 38 Legionella species identifies large and diverse effector repertoires.</title>
        <authorList>
            <person name="Burstein D."/>
            <person name="Amaro F."/>
            <person name="Zusman T."/>
            <person name="Lifshitz Z."/>
            <person name="Cohen O."/>
            <person name="Gilbert J.A."/>
            <person name="Pupko T."/>
            <person name="Shuman H.A."/>
            <person name="Segal G."/>
        </authorList>
    </citation>
    <scope>NUCLEOTIDE SEQUENCE [LARGE SCALE GENOMIC DNA]</scope>
    <source>
        <strain evidence="1 2">JA-26-G1-E2</strain>
    </source>
</reference>
<dbReference type="STRING" id="455.Ljam_0068"/>
<evidence type="ECO:0008006" key="3">
    <source>
        <dbReference type="Google" id="ProtNLM"/>
    </source>
</evidence>
<protein>
    <recommendedName>
        <fullName evidence="3">DNA repair protein</fullName>
    </recommendedName>
</protein>
<name>A0A0W0UZI2_9GAMM</name>
<dbReference type="AlphaFoldDB" id="A0A0W0UZI2"/>
<sequence length="178" mass="20691">MTALYTIGHSNRKLQDFLDLLTHYKISKLVDVRTIPKSRYVPWFNKESLADSLKEISVQYQHVPALGGLRSPKADSINLGWHNLSFRAYADYMQTKEFFSALKDLNAMTANERVAIMCAEAVPWRCHRSLIADAEIIRHFRVFHILNETTVQTHHLTSFAVVDRDKRPMRIYYPEPNV</sequence>
<gene>
    <name evidence="1" type="ORF">Ljam_0068</name>
</gene>
<proteinExistence type="predicted"/>
<dbReference type="PATRIC" id="fig|455.5.peg.71"/>
<dbReference type="PANTHER" id="PTHR39337">
    <property type="entry name" value="BLR5642 PROTEIN"/>
    <property type="match status" value="1"/>
</dbReference>
<dbReference type="PIRSF" id="PIRSF024492">
    <property type="entry name" value="UCP024492"/>
    <property type="match status" value="1"/>
</dbReference>
<dbReference type="RefSeq" id="WP_058448153.1">
    <property type="nucleotide sequence ID" value="NZ_CAAAJF010000003.1"/>
</dbReference>
<evidence type="ECO:0000313" key="2">
    <source>
        <dbReference type="Proteomes" id="UP000054715"/>
    </source>
</evidence>
<accession>A0A0W0UZI2</accession>
<dbReference type="Pfam" id="PF04343">
    <property type="entry name" value="DUF488"/>
    <property type="match status" value="1"/>
</dbReference>